<dbReference type="GO" id="GO:0030170">
    <property type="term" value="F:pyridoxal phosphate binding"/>
    <property type="evidence" value="ECO:0007669"/>
    <property type="project" value="InterPro"/>
</dbReference>
<gene>
    <name evidence="7" type="ORF">C2L64_07610</name>
</gene>
<evidence type="ECO:0000256" key="4">
    <source>
        <dbReference type="ARBA" id="ARBA00022898"/>
    </source>
</evidence>
<dbReference type="InterPro" id="IPR005814">
    <property type="entry name" value="Aminotrans_3"/>
</dbReference>
<keyword evidence="2 7" id="KW-0032">Aminotransferase</keyword>
<dbReference type="PANTHER" id="PTHR11986:SF79">
    <property type="entry name" value="ACETYLORNITHINE AMINOTRANSFERASE, MITOCHONDRIAL"/>
    <property type="match status" value="1"/>
</dbReference>
<dbReference type="PIRSF" id="PIRSF000521">
    <property type="entry name" value="Transaminase_4ab_Lys_Orn"/>
    <property type="match status" value="1"/>
</dbReference>
<dbReference type="InterPro" id="IPR015424">
    <property type="entry name" value="PyrdxlP-dep_Trfase"/>
</dbReference>
<feature type="compositionally biased region" description="Basic and acidic residues" evidence="6">
    <location>
        <begin position="21"/>
        <end position="33"/>
    </location>
</feature>
<evidence type="ECO:0000313" key="8">
    <source>
        <dbReference type="Proteomes" id="UP000236649"/>
    </source>
</evidence>
<evidence type="ECO:0000313" key="7">
    <source>
        <dbReference type="EMBL" id="AUT68212.1"/>
    </source>
</evidence>
<protein>
    <submittedName>
        <fullName evidence="7">Aspartate aminotransferase family protein</fullName>
    </submittedName>
</protein>
<dbReference type="Pfam" id="PF00202">
    <property type="entry name" value="Aminotran_3"/>
    <property type="match status" value="1"/>
</dbReference>
<dbReference type="CDD" id="cd00610">
    <property type="entry name" value="OAT_like"/>
    <property type="match status" value="1"/>
</dbReference>
<proteinExistence type="inferred from homology"/>
<dbReference type="GO" id="GO:0008483">
    <property type="term" value="F:transaminase activity"/>
    <property type="evidence" value="ECO:0007669"/>
    <property type="project" value="UniProtKB-KW"/>
</dbReference>
<evidence type="ECO:0000256" key="1">
    <source>
        <dbReference type="ARBA" id="ARBA00001933"/>
    </source>
</evidence>
<dbReference type="PANTHER" id="PTHR11986">
    <property type="entry name" value="AMINOTRANSFERASE CLASS III"/>
    <property type="match status" value="1"/>
</dbReference>
<evidence type="ECO:0000256" key="5">
    <source>
        <dbReference type="RuleBase" id="RU003560"/>
    </source>
</evidence>
<dbReference type="InterPro" id="IPR050103">
    <property type="entry name" value="Class-III_PLP-dep_AT"/>
</dbReference>
<dbReference type="EMBL" id="CP026105">
    <property type="protein sequence ID" value="AUT68212.1"/>
    <property type="molecule type" value="Genomic_DNA"/>
</dbReference>
<name>A0AAN1MID4_9BURK</name>
<dbReference type="Gene3D" id="3.40.640.10">
    <property type="entry name" value="Type I PLP-dependent aspartate aminotransferase-like (Major domain)"/>
    <property type="match status" value="1"/>
</dbReference>
<comment type="cofactor">
    <cofactor evidence="1">
        <name>pyridoxal 5'-phosphate</name>
        <dbReference type="ChEBI" id="CHEBI:597326"/>
    </cofactor>
</comment>
<feature type="region of interest" description="Disordered" evidence="6">
    <location>
        <begin position="1"/>
        <end position="33"/>
    </location>
</feature>
<evidence type="ECO:0000256" key="6">
    <source>
        <dbReference type="SAM" id="MobiDB-lite"/>
    </source>
</evidence>
<comment type="similarity">
    <text evidence="5">Belongs to the class-III pyridoxal-phosphate-dependent aminotransferase family.</text>
</comment>
<evidence type="ECO:0000256" key="2">
    <source>
        <dbReference type="ARBA" id="ARBA00022576"/>
    </source>
</evidence>
<keyword evidence="4 5" id="KW-0663">Pyridoxal phosphate</keyword>
<dbReference type="SUPFAM" id="SSF53383">
    <property type="entry name" value="PLP-dependent transferases"/>
    <property type="match status" value="1"/>
</dbReference>
<dbReference type="InterPro" id="IPR015422">
    <property type="entry name" value="PyrdxlP-dep_Trfase_small"/>
</dbReference>
<dbReference type="AlphaFoldDB" id="A0AAN1MID4"/>
<dbReference type="Gene3D" id="3.90.1150.10">
    <property type="entry name" value="Aspartate Aminotransferase, domain 1"/>
    <property type="match status" value="1"/>
</dbReference>
<sequence>MGFVKAGGRLKSDDGADEGDERGVERGAGRTERFDPVNPYWERFLDEAGLDMTGARGDGCYIETADGRALLDCLAGFGTANLGHAHESLLARFADALQRTSVNVFPFECAESQLALADKLLTLSGQRFQKVFFATTGAEAVESAVKFAMTSTGRTDVVAFRDSFHGLSMFSSFMTGNPFWTEALRWKPGNVHHVDAQNFAALEDILASRKIAAVVFEPVAGSSAAQHWTADTASRLAALCRSTGTKLIADEVYCGLGRTGTWFGIDAIGMDAKAPEAPAAPDMLVVSKGLTGGLVPLSAVLMNDGDFDAVFGAPGKAKVQGSTFGGNRLAMQCGLIVLDLVERGRLVENAAAMGALIGERIATRFDSRVTLHGKGLALSLKLDPRLDLSMTDVWLDLIDGGVLAMPNSAAPDSLRLSPPLIFGVDEVEVLIDRLDEALQP</sequence>
<dbReference type="Proteomes" id="UP000236649">
    <property type="component" value="Chromosome 1"/>
</dbReference>
<accession>A0AAN1MID4</accession>
<organism evidence="7 8">
    <name type="scientific">Paraburkholderia hospita</name>
    <dbReference type="NCBI Taxonomy" id="169430"/>
    <lineage>
        <taxon>Bacteria</taxon>
        <taxon>Pseudomonadati</taxon>
        <taxon>Pseudomonadota</taxon>
        <taxon>Betaproteobacteria</taxon>
        <taxon>Burkholderiales</taxon>
        <taxon>Burkholderiaceae</taxon>
        <taxon>Paraburkholderia</taxon>
    </lineage>
</organism>
<dbReference type="GO" id="GO:0042802">
    <property type="term" value="F:identical protein binding"/>
    <property type="evidence" value="ECO:0007669"/>
    <property type="project" value="TreeGrafter"/>
</dbReference>
<dbReference type="InterPro" id="IPR015421">
    <property type="entry name" value="PyrdxlP-dep_Trfase_major"/>
</dbReference>
<dbReference type="KEGG" id="phs:C2L64_07610"/>
<evidence type="ECO:0000256" key="3">
    <source>
        <dbReference type="ARBA" id="ARBA00022679"/>
    </source>
</evidence>
<reference evidence="7 8" key="1">
    <citation type="submission" date="2018-01" db="EMBL/GenBank/DDBJ databases">
        <title>Species boundaries and ecological features among Paraburkholderia terrae DSMZ17804T, P. hospita DSMZ17164T and P. caribensis DSMZ13236T.</title>
        <authorList>
            <person name="Pratama A.A."/>
        </authorList>
    </citation>
    <scope>NUCLEOTIDE SEQUENCE [LARGE SCALE GENOMIC DNA]</scope>
    <source>
        <strain evidence="7 8">DSM 17164</strain>
    </source>
</reference>
<keyword evidence="3" id="KW-0808">Transferase</keyword>